<dbReference type="EMBL" id="AMPO01000003">
    <property type="protein sequence ID" value="EKF86260.1"/>
    <property type="molecule type" value="Genomic_DNA"/>
</dbReference>
<dbReference type="Pfam" id="PF07690">
    <property type="entry name" value="MFS_1"/>
    <property type="match status" value="2"/>
</dbReference>
<dbReference type="FunFam" id="1.20.1250.20:FF:000503">
    <property type="entry name" value="Drug resistance transporter, EmrB/QacA subfamily"/>
    <property type="match status" value="1"/>
</dbReference>
<dbReference type="PANTHER" id="PTHR42718">
    <property type="entry name" value="MAJOR FACILITATOR SUPERFAMILY MULTIDRUG TRANSPORTER MFSC"/>
    <property type="match status" value="1"/>
</dbReference>
<evidence type="ECO:0000256" key="6">
    <source>
        <dbReference type="SAM" id="Phobius"/>
    </source>
</evidence>
<feature type="transmembrane region" description="Helical" evidence="6">
    <location>
        <begin position="52"/>
        <end position="72"/>
    </location>
</feature>
<evidence type="ECO:0000259" key="7">
    <source>
        <dbReference type="PROSITE" id="PS50850"/>
    </source>
</evidence>
<sequence length="471" mass="51175">MKPTDNSFKVNNDVKIAALLVASIASFFTPFMGTSINIALPTIGIDFGADAILLNWVTNGFLLAAAIFAVPLGRVADIHGMKKIFTYGIIIFTVASLFCALAPSSIVLIAFRVLQGIGSAMIFVTGLAIITSVFHPKNRGKAIGINVAAVYVGLSLGPVIGGLMTQYLGWRSLFLLMIPFGIMVVAIVFWKLKDEWAASRGEKFDWVGSILYSIMLFLVMYGFSNLPQLDGWIMLIMGIAGFFAFLRWELRSKSPVFNVRLFKNTSFTFSSIAALINYSATFAVTLLLSYYLQYIRGFEPQTAGLILVAQPILMAITAPLAGRMSDRIDARLIATTGMAVVALGLFTFTFIGSDTSLINIIIGLAVLGLGFGLFSSPNTNVIMGSVERKFYGVASATVSTMRLIGQTMSIGIATLVFALLLGRVQITPEQYPALLGSIHICFVVFTILCFVGVFISWYRGESDYQEEKDGH</sequence>
<dbReference type="PATRIC" id="fig|1204725.3.peg.977"/>
<feature type="transmembrane region" description="Helical" evidence="6">
    <location>
        <begin position="267"/>
        <end position="291"/>
    </location>
</feature>
<organism evidence="8 9">
    <name type="scientific">Methanobacterium formicicum (strain DSM 3637 / PP1)</name>
    <dbReference type="NCBI Taxonomy" id="1204725"/>
    <lineage>
        <taxon>Archaea</taxon>
        <taxon>Methanobacteriati</taxon>
        <taxon>Methanobacteriota</taxon>
        <taxon>Methanomada group</taxon>
        <taxon>Methanobacteria</taxon>
        <taxon>Methanobacteriales</taxon>
        <taxon>Methanobacteriaceae</taxon>
        <taxon>Methanobacterium</taxon>
    </lineage>
</organism>
<proteinExistence type="predicted"/>
<feature type="transmembrane region" description="Helical" evidence="6">
    <location>
        <begin position="117"/>
        <end position="135"/>
    </location>
</feature>
<dbReference type="InterPro" id="IPR011701">
    <property type="entry name" value="MFS"/>
</dbReference>
<protein>
    <submittedName>
        <fullName evidence="8">EmrB/QacA subfamily drug resistance transporter</fullName>
    </submittedName>
</protein>
<evidence type="ECO:0000256" key="3">
    <source>
        <dbReference type="ARBA" id="ARBA00022692"/>
    </source>
</evidence>
<dbReference type="Gene3D" id="1.20.1250.20">
    <property type="entry name" value="MFS general substrate transporter like domains"/>
    <property type="match status" value="1"/>
</dbReference>
<keyword evidence="3 6" id="KW-0812">Transmembrane</keyword>
<dbReference type="SUPFAM" id="SSF103473">
    <property type="entry name" value="MFS general substrate transporter"/>
    <property type="match status" value="1"/>
</dbReference>
<dbReference type="Proteomes" id="UP000007360">
    <property type="component" value="Unassembled WGS sequence"/>
</dbReference>
<evidence type="ECO:0000256" key="2">
    <source>
        <dbReference type="ARBA" id="ARBA00022448"/>
    </source>
</evidence>
<feature type="transmembrane region" description="Helical" evidence="6">
    <location>
        <begin position="332"/>
        <end position="351"/>
    </location>
</feature>
<keyword evidence="2" id="KW-0813">Transport</keyword>
<feature type="transmembrane region" description="Helical" evidence="6">
    <location>
        <begin position="84"/>
        <end position="111"/>
    </location>
</feature>
<dbReference type="PRINTS" id="PR01036">
    <property type="entry name" value="TCRTETB"/>
</dbReference>
<evidence type="ECO:0000256" key="5">
    <source>
        <dbReference type="ARBA" id="ARBA00023136"/>
    </source>
</evidence>
<dbReference type="RefSeq" id="WP_004030220.1">
    <property type="nucleotide sequence ID" value="NZ_AMPO01000003.1"/>
</dbReference>
<feature type="transmembrane region" description="Helical" evidence="6">
    <location>
        <begin position="433"/>
        <end position="458"/>
    </location>
</feature>
<gene>
    <name evidence="8" type="ORF">A994_04870</name>
</gene>
<evidence type="ECO:0000256" key="4">
    <source>
        <dbReference type="ARBA" id="ARBA00022989"/>
    </source>
</evidence>
<feature type="transmembrane region" description="Helical" evidence="6">
    <location>
        <begin position="303"/>
        <end position="320"/>
    </location>
</feature>
<keyword evidence="4 6" id="KW-1133">Transmembrane helix</keyword>
<keyword evidence="9" id="KW-1185">Reference proteome</keyword>
<evidence type="ECO:0000256" key="1">
    <source>
        <dbReference type="ARBA" id="ARBA00004141"/>
    </source>
</evidence>
<evidence type="ECO:0000313" key="9">
    <source>
        <dbReference type="Proteomes" id="UP000007360"/>
    </source>
</evidence>
<comment type="subcellular location">
    <subcellularLocation>
        <location evidence="1">Membrane</location>
        <topology evidence="1">Multi-pass membrane protein</topology>
    </subcellularLocation>
</comment>
<feature type="transmembrane region" description="Helical" evidence="6">
    <location>
        <begin position="204"/>
        <end position="223"/>
    </location>
</feature>
<feature type="transmembrane region" description="Helical" evidence="6">
    <location>
        <begin position="357"/>
        <end position="382"/>
    </location>
</feature>
<dbReference type="PANTHER" id="PTHR42718:SF9">
    <property type="entry name" value="MAJOR FACILITATOR SUPERFAMILY MULTIDRUG TRANSPORTER MFSC"/>
    <property type="match status" value="1"/>
</dbReference>
<dbReference type="AlphaFoldDB" id="K2RU11"/>
<dbReference type="GO" id="GO:0022857">
    <property type="term" value="F:transmembrane transporter activity"/>
    <property type="evidence" value="ECO:0007669"/>
    <property type="project" value="InterPro"/>
</dbReference>
<dbReference type="Gene3D" id="1.20.1720.10">
    <property type="entry name" value="Multidrug resistance protein D"/>
    <property type="match status" value="1"/>
</dbReference>
<reference evidence="8 9" key="1">
    <citation type="journal article" date="2012" name="J. Bacteriol.">
        <title>Draft genome sequence of Methanobacterium formicicum DSM 3637, an archaebacterium isolated from the methane producer amoeba Pelomyxa palustris.</title>
        <authorList>
            <person name="Gutierrez G."/>
        </authorList>
    </citation>
    <scope>NUCLEOTIDE SEQUENCE [LARGE SCALE GENOMIC DNA]</scope>
    <source>
        <strain evidence="9">DSM 3637 / PP1</strain>
    </source>
</reference>
<feature type="transmembrane region" description="Helical" evidence="6">
    <location>
        <begin position="229"/>
        <end position="246"/>
    </location>
</feature>
<feature type="domain" description="Major facilitator superfamily (MFS) profile" evidence="7">
    <location>
        <begin position="18"/>
        <end position="464"/>
    </location>
</feature>
<evidence type="ECO:0000313" key="8">
    <source>
        <dbReference type="EMBL" id="EKF86260.1"/>
    </source>
</evidence>
<dbReference type="InterPro" id="IPR020846">
    <property type="entry name" value="MFS_dom"/>
</dbReference>
<feature type="transmembrane region" description="Helical" evidence="6">
    <location>
        <begin position="403"/>
        <end position="421"/>
    </location>
</feature>
<comment type="caution">
    <text evidence="8">The sequence shown here is derived from an EMBL/GenBank/DDBJ whole genome shotgun (WGS) entry which is preliminary data.</text>
</comment>
<name>K2RU11_METFP</name>
<dbReference type="InterPro" id="IPR036259">
    <property type="entry name" value="MFS_trans_sf"/>
</dbReference>
<feature type="transmembrane region" description="Helical" evidence="6">
    <location>
        <begin position="16"/>
        <end position="40"/>
    </location>
</feature>
<feature type="transmembrane region" description="Helical" evidence="6">
    <location>
        <begin position="173"/>
        <end position="192"/>
    </location>
</feature>
<accession>K2RU11</accession>
<keyword evidence="5 6" id="KW-0472">Membrane</keyword>
<dbReference type="OrthoDB" id="117970at2157"/>
<dbReference type="PROSITE" id="PS50850">
    <property type="entry name" value="MFS"/>
    <property type="match status" value="1"/>
</dbReference>
<feature type="transmembrane region" description="Helical" evidence="6">
    <location>
        <begin position="147"/>
        <end position="167"/>
    </location>
</feature>
<dbReference type="CDD" id="cd17321">
    <property type="entry name" value="MFS_MMR_MDR_like"/>
    <property type="match status" value="1"/>
</dbReference>
<dbReference type="GO" id="GO:0016020">
    <property type="term" value="C:membrane"/>
    <property type="evidence" value="ECO:0007669"/>
    <property type="project" value="UniProtKB-SubCell"/>
</dbReference>